<evidence type="ECO:0000256" key="2">
    <source>
        <dbReference type="ARBA" id="ARBA00022737"/>
    </source>
</evidence>
<dbReference type="InterPro" id="IPR039328">
    <property type="entry name" value="WDR89"/>
</dbReference>
<evidence type="ECO:0000256" key="1">
    <source>
        <dbReference type="ARBA" id="ARBA00022574"/>
    </source>
</evidence>
<organism evidence="5 6">
    <name type="scientific">Stephanodiscus triporus</name>
    <dbReference type="NCBI Taxonomy" id="2934178"/>
    <lineage>
        <taxon>Eukaryota</taxon>
        <taxon>Sar</taxon>
        <taxon>Stramenopiles</taxon>
        <taxon>Ochrophyta</taxon>
        <taxon>Bacillariophyta</taxon>
        <taxon>Coscinodiscophyceae</taxon>
        <taxon>Thalassiosirophycidae</taxon>
        <taxon>Stephanodiscales</taxon>
        <taxon>Stephanodiscaceae</taxon>
        <taxon>Stephanodiscus</taxon>
    </lineage>
</organism>
<keyword evidence="1 3" id="KW-0853">WD repeat</keyword>
<dbReference type="InterPro" id="IPR001680">
    <property type="entry name" value="WD40_rpt"/>
</dbReference>
<keyword evidence="6" id="KW-1185">Reference proteome</keyword>
<dbReference type="PANTHER" id="PTHR22889">
    <property type="entry name" value="WD REPEAT-CONTAINING PROTEIN 89"/>
    <property type="match status" value="1"/>
</dbReference>
<protein>
    <submittedName>
        <fullName evidence="5">Uncharacterized protein</fullName>
    </submittedName>
</protein>
<dbReference type="Gene3D" id="2.130.10.10">
    <property type="entry name" value="YVTN repeat-like/Quinoprotein amine dehydrogenase"/>
    <property type="match status" value="1"/>
</dbReference>
<dbReference type="SUPFAM" id="SSF50978">
    <property type="entry name" value="WD40 repeat-like"/>
    <property type="match status" value="1"/>
</dbReference>
<dbReference type="EMBL" id="JALLAZ020001809">
    <property type="protein sequence ID" value="KAL3763159.1"/>
    <property type="molecule type" value="Genomic_DNA"/>
</dbReference>
<evidence type="ECO:0000313" key="6">
    <source>
        <dbReference type="Proteomes" id="UP001530315"/>
    </source>
</evidence>
<comment type="caution">
    <text evidence="5">The sequence shown here is derived from an EMBL/GenBank/DDBJ whole genome shotgun (WGS) entry which is preliminary data.</text>
</comment>
<feature type="region of interest" description="Disordered" evidence="4">
    <location>
        <begin position="246"/>
        <end position="279"/>
    </location>
</feature>
<dbReference type="AlphaFoldDB" id="A0ABD3MGJ3"/>
<name>A0ABD3MGJ3_9STRA</name>
<dbReference type="InterPro" id="IPR015943">
    <property type="entry name" value="WD40/YVTN_repeat-like_dom_sf"/>
</dbReference>
<accession>A0ABD3MGJ3</accession>
<evidence type="ECO:0000256" key="3">
    <source>
        <dbReference type="PROSITE-ProRule" id="PRU00221"/>
    </source>
</evidence>
<reference evidence="5 6" key="1">
    <citation type="submission" date="2024-10" db="EMBL/GenBank/DDBJ databases">
        <title>Updated reference genomes for cyclostephanoid diatoms.</title>
        <authorList>
            <person name="Roberts W.R."/>
            <person name="Alverson A.J."/>
        </authorList>
    </citation>
    <scope>NUCLEOTIDE SEQUENCE [LARGE SCALE GENOMIC DNA]</scope>
    <source>
        <strain evidence="5 6">AJA276-08</strain>
    </source>
</reference>
<feature type="compositionally biased region" description="Low complexity" evidence="4">
    <location>
        <begin position="253"/>
        <end position="263"/>
    </location>
</feature>
<dbReference type="InterPro" id="IPR036322">
    <property type="entry name" value="WD40_repeat_dom_sf"/>
</dbReference>
<dbReference type="PROSITE" id="PS00678">
    <property type="entry name" value="WD_REPEATS_1"/>
    <property type="match status" value="1"/>
</dbReference>
<keyword evidence="2" id="KW-0677">Repeat</keyword>
<feature type="repeat" description="WD" evidence="3">
    <location>
        <begin position="1"/>
        <end position="17"/>
    </location>
</feature>
<dbReference type="Proteomes" id="UP001530315">
    <property type="component" value="Unassembled WGS sequence"/>
</dbReference>
<dbReference type="InterPro" id="IPR019775">
    <property type="entry name" value="WD40_repeat_CS"/>
</dbReference>
<evidence type="ECO:0000313" key="5">
    <source>
        <dbReference type="EMBL" id="KAL3763159.1"/>
    </source>
</evidence>
<proteinExistence type="predicted"/>
<dbReference type="PANTHER" id="PTHR22889:SF0">
    <property type="entry name" value="WD REPEAT-CONTAINING PROTEIN 89"/>
    <property type="match status" value="1"/>
</dbReference>
<feature type="compositionally biased region" description="Basic residues" evidence="4">
    <location>
        <begin position="269"/>
        <end position="279"/>
    </location>
</feature>
<dbReference type="SMART" id="SM00320">
    <property type="entry name" value="WD40"/>
    <property type="match status" value="2"/>
</dbReference>
<dbReference type="PROSITE" id="PS50082">
    <property type="entry name" value="WD_REPEATS_2"/>
    <property type="match status" value="1"/>
</dbReference>
<evidence type="ECO:0000256" key="4">
    <source>
        <dbReference type="SAM" id="MobiDB-lite"/>
    </source>
</evidence>
<sequence length="279" mass="28273">MLMSAGHDGRVRAWDFRCRGGGGGGGGASLSYSAAAAWSAGLTSANERAASVGYGGALVAVGTDMSRVSFLDPRRATSMGGGGGGPGPLLGSYVDAHMDDVSCVRFGNAVGGGGGRTVLASTSEDGLIVVHDPTMPTEERALISVLNVGSPVRRAGFFGPGGEGIYALTRSETMSAYHWDSGQKVRDVGGGAGLRRTLSDAGGHRGCIRDFGWIDGGGGGRRLVTGGEDARLCEWDLSKNDHADVVGGGASGGRARSTRGTVGNDFGGRKGKKKFGSPY</sequence>
<gene>
    <name evidence="5" type="ORF">ACHAW5_004662</name>
</gene>